<dbReference type="InterPro" id="IPR013785">
    <property type="entry name" value="Aldolase_TIM"/>
</dbReference>
<keyword evidence="3" id="KW-0413">Isomerase</keyword>
<sequence>MKPTIYIGADHAGFDLKEMIKEHLELTDYTVEDLGAHQFDPNDDYPEYAAAVAQAVVGHAGSFGILSCGNAEGICMAANKFADIRAGIGYSEEAAETMRTDDDANILCIPGRLQTEDDPLGILAAFLSTSFSNAPRHVRRLNKLEELESAISESKRSRASIVPAVLVQSKDAFEEKVLNPQMRKVAPVYQIDVLDGSMFNSMSWADAEQISKIESLPEIELHLMIKDPLPIIEIWKRNIPTLKRVIIHAEIGQDLDLLIRRLKIFEQLEIGVAINPETSIDEIENVADKIKLLLIMGVHPGQSGQEFLGHIIIKKIKQARKKYPHLKIAVDGGVNQKNAKKIIKAGATQLCVSSALWDNPDPSQKYLDFKHI</sequence>
<dbReference type="NCBIfam" id="TIGR00689">
    <property type="entry name" value="rpiB_lacA_lacB"/>
    <property type="match status" value="1"/>
</dbReference>
<evidence type="ECO:0000256" key="1">
    <source>
        <dbReference type="ARBA" id="ARBA00008754"/>
    </source>
</evidence>
<evidence type="ECO:0000256" key="2">
    <source>
        <dbReference type="ARBA" id="ARBA00022723"/>
    </source>
</evidence>
<evidence type="ECO:0000313" key="4">
    <source>
        <dbReference type="EMBL" id="PJC24673.1"/>
    </source>
</evidence>
<dbReference type="Pfam" id="PF00834">
    <property type="entry name" value="Ribul_P_3_epim"/>
    <property type="match status" value="1"/>
</dbReference>
<comment type="caution">
    <text evidence="4">The sequence shown here is derived from an EMBL/GenBank/DDBJ whole genome shotgun (WGS) entry which is preliminary data.</text>
</comment>
<dbReference type="NCBIfam" id="NF004051">
    <property type="entry name" value="PRK05571.1"/>
    <property type="match status" value="1"/>
</dbReference>
<dbReference type="GO" id="GO:0046872">
    <property type="term" value="F:metal ion binding"/>
    <property type="evidence" value="ECO:0007669"/>
    <property type="project" value="UniProtKB-KW"/>
</dbReference>
<dbReference type="InterPro" id="IPR000056">
    <property type="entry name" value="Ribul_P_3_epim-like"/>
</dbReference>
<organism evidence="4 5">
    <name type="scientific">Candidatus Uhrbacteria bacterium CG_4_9_14_0_2_um_filter_41_50</name>
    <dbReference type="NCBI Taxonomy" id="1975031"/>
    <lineage>
        <taxon>Bacteria</taxon>
        <taxon>Candidatus Uhriibacteriota</taxon>
    </lineage>
</organism>
<reference evidence="5" key="1">
    <citation type="submission" date="2017-09" db="EMBL/GenBank/DDBJ databases">
        <title>Depth-based differentiation of microbial function through sediment-hosted aquifers and enrichment of novel symbionts in the deep terrestrial subsurface.</title>
        <authorList>
            <person name="Probst A.J."/>
            <person name="Ladd B."/>
            <person name="Jarett J.K."/>
            <person name="Geller-Mcgrath D.E."/>
            <person name="Sieber C.M.K."/>
            <person name="Emerson J.B."/>
            <person name="Anantharaman K."/>
            <person name="Thomas B.C."/>
            <person name="Malmstrom R."/>
            <person name="Stieglmeier M."/>
            <person name="Klingl A."/>
            <person name="Woyke T."/>
            <person name="Ryan C.M."/>
            <person name="Banfield J.F."/>
        </authorList>
    </citation>
    <scope>NUCLEOTIDE SEQUENCE [LARGE SCALE GENOMIC DNA]</scope>
</reference>
<dbReference type="Gene3D" id="3.40.1400.10">
    <property type="entry name" value="Sugar-phosphate isomerase, RpiB/LacA/LacB"/>
    <property type="match status" value="1"/>
</dbReference>
<dbReference type="Gene3D" id="3.20.20.70">
    <property type="entry name" value="Aldolase class I"/>
    <property type="match status" value="1"/>
</dbReference>
<keyword evidence="2" id="KW-0479">Metal-binding</keyword>
<evidence type="ECO:0008006" key="6">
    <source>
        <dbReference type="Google" id="ProtNLM"/>
    </source>
</evidence>
<dbReference type="SUPFAM" id="SSF89623">
    <property type="entry name" value="Ribose/Galactose isomerase RpiB/AlsB"/>
    <property type="match status" value="1"/>
</dbReference>
<protein>
    <recommendedName>
        <fullName evidence="6">Ribulose-phosphate 3-epimerase</fullName>
    </recommendedName>
</protein>
<accession>A0A2M8EPK0</accession>
<dbReference type="EMBL" id="PFSI01000024">
    <property type="protein sequence ID" value="PJC24673.1"/>
    <property type="molecule type" value="Genomic_DNA"/>
</dbReference>
<gene>
    <name evidence="4" type="ORF">CO057_01545</name>
</gene>
<name>A0A2M8EPK0_9BACT</name>
<dbReference type="InterPro" id="IPR036569">
    <property type="entry name" value="RpiB_LacA_LacB_sf"/>
</dbReference>
<dbReference type="SUPFAM" id="SSF51366">
    <property type="entry name" value="Ribulose-phoshate binding barrel"/>
    <property type="match status" value="1"/>
</dbReference>
<evidence type="ECO:0000256" key="3">
    <source>
        <dbReference type="ARBA" id="ARBA00023235"/>
    </source>
</evidence>
<dbReference type="Proteomes" id="UP000230251">
    <property type="component" value="Unassembled WGS sequence"/>
</dbReference>
<dbReference type="GO" id="GO:0016861">
    <property type="term" value="F:intramolecular oxidoreductase activity, interconverting aldoses and ketoses"/>
    <property type="evidence" value="ECO:0007669"/>
    <property type="project" value="UniProtKB-ARBA"/>
</dbReference>
<dbReference type="InterPro" id="IPR003500">
    <property type="entry name" value="RpiB_LacA_LacB"/>
</dbReference>
<comment type="similarity">
    <text evidence="1">Belongs to the LacAB/RpiB family.</text>
</comment>
<dbReference type="InterPro" id="IPR011060">
    <property type="entry name" value="RibuloseP-bd_barrel"/>
</dbReference>
<dbReference type="Pfam" id="PF02502">
    <property type="entry name" value="LacAB_rpiB"/>
    <property type="match status" value="1"/>
</dbReference>
<dbReference type="GO" id="GO:0005975">
    <property type="term" value="P:carbohydrate metabolic process"/>
    <property type="evidence" value="ECO:0007669"/>
    <property type="project" value="InterPro"/>
</dbReference>
<dbReference type="GO" id="GO:0016857">
    <property type="term" value="F:racemase and epimerase activity, acting on carbohydrates and derivatives"/>
    <property type="evidence" value="ECO:0007669"/>
    <property type="project" value="InterPro"/>
</dbReference>
<dbReference type="AlphaFoldDB" id="A0A2M8EPK0"/>
<dbReference type="PANTHER" id="PTHR11749">
    <property type="entry name" value="RIBULOSE-5-PHOSPHATE-3-EPIMERASE"/>
    <property type="match status" value="1"/>
</dbReference>
<evidence type="ECO:0000313" key="5">
    <source>
        <dbReference type="Proteomes" id="UP000230251"/>
    </source>
</evidence>
<proteinExistence type="inferred from homology"/>